<evidence type="ECO:0000256" key="6">
    <source>
        <dbReference type="SAM" id="Phobius"/>
    </source>
</evidence>
<feature type="domain" description="YqgF/RNase H-like" evidence="7">
    <location>
        <begin position="1"/>
        <end position="102"/>
    </location>
</feature>
<keyword evidence="4 5" id="KW-0378">Hydrolase</keyword>
<keyword evidence="1 5" id="KW-0963">Cytoplasm</keyword>
<reference evidence="8 9" key="1">
    <citation type="journal article" date="2016" name="Nat. Commun.">
        <title>Thousands of microbial genomes shed light on interconnected biogeochemical processes in an aquifer system.</title>
        <authorList>
            <person name="Anantharaman K."/>
            <person name="Brown C.T."/>
            <person name="Hug L.A."/>
            <person name="Sharon I."/>
            <person name="Castelle C.J."/>
            <person name="Probst A.J."/>
            <person name="Thomas B.C."/>
            <person name="Singh A."/>
            <person name="Wilkins M.J."/>
            <person name="Karaoz U."/>
            <person name="Brodie E.L."/>
            <person name="Williams K.H."/>
            <person name="Hubbard S.S."/>
            <person name="Banfield J.F."/>
        </authorList>
    </citation>
    <scope>NUCLEOTIDE SEQUENCE [LARGE SCALE GENOMIC DNA]</scope>
</reference>
<dbReference type="NCBIfam" id="TIGR00250">
    <property type="entry name" value="RNAse_H_YqgF"/>
    <property type="match status" value="1"/>
</dbReference>
<dbReference type="AlphaFoldDB" id="A0A1F6NQX2"/>
<proteinExistence type="inferred from homology"/>
<dbReference type="InterPro" id="IPR005227">
    <property type="entry name" value="YqgF"/>
</dbReference>
<dbReference type="PANTHER" id="PTHR33317">
    <property type="entry name" value="POLYNUCLEOTIDYL TRANSFERASE, RIBONUCLEASE H-LIKE SUPERFAMILY PROTEIN"/>
    <property type="match status" value="1"/>
</dbReference>
<dbReference type="Gene3D" id="3.30.420.140">
    <property type="entry name" value="YqgF/RNase H-like domain"/>
    <property type="match status" value="1"/>
</dbReference>
<dbReference type="HAMAP" id="MF_00651">
    <property type="entry name" value="Nuclease_YqgF"/>
    <property type="match status" value="1"/>
</dbReference>
<comment type="caution">
    <text evidence="8">The sequence shown here is derived from an EMBL/GenBank/DDBJ whole genome shotgun (WGS) entry which is preliminary data.</text>
</comment>
<organism evidence="8 9">
    <name type="scientific">Candidatus Magasanikbacteria bacterium RIFOXYC12_FULL_33_11</name>
    <dbReference type="NCBI Taxonomy" id="1798701"/>
    <lineage>
        <taxon>Bacteria</taxon>
        <taxon>Candidatus Magasanikiibacteriota</taxon>
    </lineage>
</organism>
<name>A0A1F6NQX2_9BACT</name>
<evidence type="ECO:0000313" key="8">
    <source>
        <dbReference type="EMBL" id="OGH86351.1"/>
    </source>
</evidence>
<dbReference type="GO" id="GO:0005829">
    <property type="term" value="C:cytosol"/>
    <property type="evidence" value="ECO:0007669"/>
    <property type="project" value="TreeGrafter"/>
</dbReference>
<keyword evidence="2 5" id="KW-0690">Ribosome biogenesis</keyword>
<protein>
    <recommendedName>
        <fullName evidence="5">Putative pre-16S rRNA nuclease</fullName>
        <ecNumber evidence="5">3.1.-.-</ecNumber>
    </recommendedName>
</protein>
<evidence type="ECO:0000259" key="7">
    <source>
        <dbReference type="SMART" id="SM00732"/>
    </source>
</evidence>
<accession>A0A1F6NQX2</accession>
<evidence type="ECO:0000256" key="2">
    <source>
        <dbReference type="ARBA" id="ARBA00022517"/>
    </source>
</evidence>
<dbReference type="GO" id="GO:0004518">
    <property type="term" value="F:nuclease activity"/>
    <property type="evidence" value="ECO:0007669"/>
    <property type="project" value="UniProtKB-KW"/>
</dbReference>
<comment type="subcellular location">
    <subcellularLocation>
        <location evidence="5">Cytoplasm</location>
    </subcellularLocation>
</comment>
<dbReference type="CDD" id="cd16964">
    <property type="entry name" value="YqgF"/>
    <property type="match status" value="1"/>
</dbReference>
<keyword evidence="6" id="KW-0812">Transmembrane</keyword>
<dbReference type="SUPFAM" id="SSF53098">
    <property type="entry name" value="Ribonuclease H-like"/>
    <property type="match status" value="1"/>
</dbReference>
<evidence type="ECO:0000256" key="4">
    <source>
        <dbReference type="ARBA" id="ARBA00022801"/>
    </source>
</evidence>
<dbReference type="EMBL" id="MFQW01000022">
    <property type="protein sequence ID" value="OGH86351.1"/>
    <property type="molecule type" value="Genomic_DNA"/>
</dbReference>
<dbReference type="InterPro" id="IPR037027">
    <property type="entry name" value="YqgF/RNaseH-like_dom_sf"/>
</dbReference>
<dbReference type="InterPro" id="IPR012337">
    <property type="entry name" value="RNaseH-like_sf"/>
</dbReference>
<sequence>MNILGVDYGKNKIGLAWLQTSLDIILPFGLVIEKTREEQLRKLAKIIKEENIDKIVFGWPITLEDMTENKNTERIKKFAEDLYKLTNKEFEFVDERLTTAEARNMEGDASLDEKSAMLILKTFLDVK</sequence>
<keyword evidence="3 5" id="KW-0540">Nuclease</keyword>
<dbReference type="GO" id="GO:0016788">
    <property type="term" value="F:hydrolase activity, acting on ester bonds"/>
    <property type="evidence" value="ECO:0007669"/>
    <property type="project" value="UniProtKB-UniRule"/>
</dbReference>
<dbReference type="PANTHER" id="PTHR33317:SF4">
    <property type="entry name" value="POLYNUCLEOTIDYL TRANSFERASE, RIBONUCLEASE H-LIKE SUPERFAMILY PROTEIN"/>
    <property type="match status" value="1"/>
</dbReference>
<evidence type="ECO:0000256" key="3">
    <source>
        <dbReference type="ARBA" id="ARBA00022722"/>
    </source>
</evidence>
<feature type="transmembrane region" description="Helical" evidence="6">
    <location>
        <begin position="14"/>
        <end position="32"/>
    </location>
</feature>
<dbReference type="Proteomes" id="UP000178349">
    <property type="component" value="Unassembled WGS sequence"/>
</dbReference>
<comment type="similarity">
    <text evidence="5">Belongs to the YqgF HJR family.</text>
</comment>
<evidence type="ECO:0000313" key="9">
    <source>
        <dbReference type="Proteomes" id="UP000178349"/>
    </source>
</evidence>
<dbReference type="GO" id="GO:0000967">
    <property type="term" value="P:rRNA 5'-end processing"/>
    <property type="evidence" value="ECO:0007669"/>
    <property type="project" value="UniProtKB-UniRule"/>
</dbReference>
<dbReference type="InterPro" id="IPR006641">
    <property type="entry name" value="YqgF/RNaseH-like_dom"/>
</dbReference>
<evidence type="ECO:0000256" key="5">
    <source>
        <dbReference type="HAMAP-Rule" id="MF_00651"/>
    </source>
</evidence>
<keyword evidence="6" id="KW-0472">Membrane</keyword>
<dbReference type="Pfam" id="PF03652">
    <property type="entry name" value="RuvX"/>
    <property type="match status" value="1"/>
</dbReference>
<keyword evidence="6" id="KW-1133">Transmembrane helix</keyword>
<evidence type="ECO:0000256" key="1">
    <source>
        <dbReference type="ARBA" id="ARBA00022490"/>
    </source>
</evidence>
<dbReference type="EC" id="3.1.-.-" evidence="5"/>
<gene>
    <name evidence="8" type="ORF">A2493_03680</name>
</gene>
<dbReference type="SMART" id="SM00732">
    <property type="entry name" value="YqgFc"/>
    <property type="match status" value="1"/>
</dbReference>
<comment type="function">
    <text evidence="5">Could be a nuclease involved in processing of the 5'-end of pre-16S rRNA.</text>
</comment>